<accession>A0A3D8RC09</accession>
<dbReference type="EMBL" id="PDLM01000008">
    <property type="protein sequence ID" value="RDW71496.1"/>
    <property type="molecule type" value="Genomic_DNA"/>
</dbReference>
<gene>
    <name evidence="2" type="ORF">BP6252_08059</name>
</gene>
<feature type="region of interest" description="Disordered" evidence="1">
    <location>
        <begin position="35"/>
        <end position="79"/>
    </location>
</feature>
<protein>
    <submittedName>
        <fullName evidence="2">Uncharacterized protein</fullName>
    </submittedName>
</protein>
<name>A0A3D8RC09_9HELO</name>
<proteinExistence type="predicted"/>
<feature type="compositionally biased region" description="Polar residues" evidence="1">
    <location>
        <begin position="55"/>
        <end position="79"/>
    </location>
</feature>
<organism evidence="2 3">
    <name type="scientific">Coleophoma cylindrospora</name>
    <dbReference type="NCBI Taxonomy" id="1849047"/>
    <lineage>
        <taxon>Eukaryota</taxon>
        <taxon>Fungi</taxon>
        <taxon>Dikarya</taxon>
        <taxon>Ascomycota</taxon>
        <taxon>Pezizomycotina</taxon>
        <taxon>Leotiomycetes</taxon>
        <taxon>Helotiales</taxon>
        <taxon>Dermateaceae</taxon>
        <taxon>Coleophoma</taxon>
    </lineage>
</organism>
<evidence type="ECO:0000313" key="2">
    <source>
        <dbReference type="EMBL" id="RDW71496.1"/>
    </source>
</evidence>
<dbReference type="OrthoDB" id="5218421at2759"/>
<sequence length="79" mass="8596">MSSAATSYPEAAGQQLSSSFDMGCNFDITSYARTMHQHTKKQMEAASKSARRRSPQTNTSQSVLSPQTSISSMESRSSQ</sequence>
<evidence type="ECO:0000313" key="3">
    <source>
        <dbReference type="Proteomes" id="UP000256645"/>
    </source>
</evidence>
<dbReference type="AlphaFoldDB" id="A0A3D8RC09"/>
<reference evidence="2 3" key="1">
    <citation type="journal article" date="2018" name="IMA Fungus">
        <title>IMA Genome-F 9: Draft genome sequence of Annulohypoxylon stygium, Aspergillus mulundensis, Berkeleyomyces basicola (syn. Thielaviopsis basicola), Ceratocystis smalleyi, two Cercospora beticola strains, Coleophoma cylindrospora, Fusarium fracticaudum, Phialophora cf. hyalina, and Morchella septimelata.</title>
        <authorList>
            <person name="Wingfield B.D."/>
            <person name="Bills G.F."/>
            <person name="Dong Y."/>
            <person name="Huang W."/>
            <person name="Nel W.J."/>
            <person name="Swalarsk-Parry B.S."/>
            <person name="Vaghefi N."/>
            <person name="Wilken P.M."/>
            <person name="An Z."/>
            <person name="de Beer Z.W."/>
            <person name="De Vos L."/>
            <person name="Chen L."/>
            <person name="Duong T.A."/>
            <person name="Gao Y."/>
            <person name="Hammerbacher A."/>
            <person name="Kikkert J.R."/>
            <person name="Li Y."/>
            <person name="Li H."/>
            <person name="Li K."/>
            <person name="Li Q."/>
            <person name="Liu X."/>
            <person name="Ma X."/>
            <person name="Naidoo K."/>
            <person name="Pethybridge S.J."/>
            <person name="Sun J."/>
            <person name="Steenkamp E.T."/>
            <person name="van der Nest M.A."/>
            <person name="van Wyk S."/>
            <person name="Wingfield M.J."/>
            <person name="Xiong C."/>
            <person name="Yue Q."/>
            <person name="Zhang X."/>
        </authorList>
    </citation>
    <scope>NUCLEOTIDE SEQUENCE [LARGE SCALE GENOMIC DNA]</scope>
    <source>
        <strain evidence="2 3">BP6252</strain>
    </source>
</reference>
<dbReference type="Proteomes" id="UP000256645">
    <property type="component" value="Unassembled WGS sequence"/>
</dbReference>
<comment type="caution">
    <text evidence="2">The sequence shown here is derived from an EMBL/GenBank/DDBJ whole genome shotgun (WGS) entry which is preliminary data.</text>
</comment>
<keyword evidence="3" id="KW-1185">Reference proteome</keyword>
<feature type="region of interest" description="Disordered" evidence="1">
    <location>
        <begin position="1"/>
        <end position="20"/>
    </location>
</feature>
<evidence type="ECO:0000256" key="1">
    <source>
        <dbReference type="SAM" id="MobiDB-lite"/>
    </source>
</evidence>